<dbReference type="SUPFAM" id="SSF81324">
    <property type="entry name" value="Voltage-gated potassium channels"/>
    <property type="match status" value="1"/>
</dbReference>
<dbReference type="RefSeq" id="WP_191715658.1">
    <property type="nucleotide sequence ID" value="NZ_JACSPU010000004.1"/>
</dbReference>
<keyword evidence="1" id="KW-0812">Transmembrane</keyword>
<evidence type="ECO:0000313" key="3">
    <source>
        <dbReference type="EMBL" id="MBD8015464.1"/>
    </source>
</evidence>
<feature type="transmembrane region" description="Helical" evidence="1">
    <location>
        <begin position="57"/>
        <end position="80"/>
    </location>
</feature>
<feature type="transmembrane region" description="Helical" evidence="1">
    <location>
        <begin position="6"/>
        <end position="27"/>
    </location>
</feature>
<proteinExistence type="predicted"/>
<keyword evidence="1" id="KW-1133">Transmembrane helix</keyword>
<dbReference type="EMBL" id="JACSPU010000004">
    <property type="protein sequence ID" value="MBD8015464.1"/>
    <property type="molecule type" value="Genomic_DNA"/>
</dbReference>
<keyword evidence="3" id="KW-0407">Ion channel</keyword>
<dbReference type="Gene3D" id="1.10.287.70">
    <property type="match status" value="1"/>
</dbReference>
<keyword evidence="4" id="KW-1185">Reference proteome</keyword>
<evidence type="ECO:0000259" key="2">
    <source>
        <dbReference type="Pfam" id="PF07885"/>
    </source>
</evidence>
<keyword evidence="3" id="KW-0813">Transport</keyword>
<reference evidence="3 4" key="1">
    <citation type="submission" date="2020-08" db="EMBL/GenBank/DDBJ databases">
        <title>A Genomic Blueprint of the Chicken Gut Microbiome.</title>
        <authorList>
            <person name="Gilroy R."/>
            <person name="Ravi A."/>
            <person name="Getino M."/>
            <person name="Pursley I."/>
            <person name="Horton D.L."/>
            <person name="Alikhan N.-F."/>
            <person name="Baker D."/>
            <person name="Gharbi K."/>
            <person name="Hall N."/>
            <person name="Watson M."/>
            <person name="Adriaenssens E.M."/>
            <person name="Foster-Nyarko E."/>
            <person name="Jarju S."/>
            <person name="Secka A."/>
            <person name="Antonio M."/>
            <person name="Oren A."/>
            <person name="Chaudhuri R."/>
            <person name="La Ragione R.M."/>
            <person name="Hildebrand F."/>
            <person name="Pallen M.J."/>
        </authorList>
    </citation>
    <scope>NUCLEOTIDE SEQUENCE [LARGE SCALE GENOMIC DNA]</scope>
    <source>
        <strain evidence="3 4">Sa1BUA13</strain>
    </source>
</reference>
<dbReference type="Pfam" id="PF07885">
    <property type="entry name" value="Ion_trans_2"/>
    <property type="match status" value="1"/>
</dbReference>
<evidence type="ECO:0000313" key="4">
    <source>
        <dbReference type="Proteomes" id="UP000658980"/>
    </source>
</evidence>
<feature type="transmembrane region" description="Helical" evidence="1">
    <location>
        <begin position="127"/>
        <end position="151"/>
    </location>
</feature>
<protein>
    <submittedName>
        <fullName evidence="3">Two pore domain potassium channel family protein</fullName>
    </submittedName>
</protein>
<keyword evidence="1" id="KW-0472">Membrane</keyword>
<feature type="domain" description="Potassium channel" evidence="2">
    <location>
        <begin position="78"/>
        <end position="154"/>
    </location>
</feature>
<accession>A0ABR8WEJ8</accession>
<dbReference type="InterPro" id="IPR013099">
    <property type="entry name" value="K_chnl_dom"/>
</dbReference>
<gene>
    <name evidence="3" type="ORF">H9630_11620</name>
</gene>
<organism evidence="3 4">
    <name type="scientific">Planococcus wigleyi</name>
    <dbReference type="NCBI Taxonomy" id="2762216"/>
    <lineage>
        <taxon>Bacteria</taxon>
        <taxon>Bacillati</taxon>
        <taxon>Bacillota</taxon>
        <taxon>Bacilli</taxon>
        <taxon>Bacillales</taxon>
        <taxon>Caryophanaceae</taxon>
        <taxon>Planococcus</taxon>
    </lineage>
</organism>
<evidence type="ECO:0000256" key="1">
    <source>
        <dbReference type="SAM" id="Phobius"/>
    </source>
</evidence>
<keyword evidence="3" id="KW-0406">Ion transport</keyword>
<comment type="caution">
    <text evidence="3">The sequence shown here is derived from an EMBL/GenBank/DDBJ whole genome shotgun (WGS) entry which is preliminary data.</text>
</comment>
<name>A0ABR8WEJ8_9BACL</name>
<dbReference type="Proteomes" id="UP000658980">
    <property type="component" value="Unassembled WGS sequence"/>
</dbReference>
<sequence length="330" mass="36761">MDILYLVIGILLIIVCIVDFIWTTLWIDGGAGPVTDWFSSLIWKSFRKLAAGHSKSLSLAGPFILSATLAMWIGMLWVGWTLVFAGLDGSISPSHGNDPISWFDRIYYAGYLIFTLGNGDFSPNEGMWQIVSVLATGTGMLFITFGVTYLISILSAVTVKRSFAASIHGIGETPEELVANAWNGSDFHNIDSLLDTYSEQLSSLTSQHIAYPVLHYYHAASNESSMPTAVAVFDEALSVMKFAVPDQHHPNSLLMKESRSSIQHYLETLNKSFYRPSKQVPPLPDLPFLQEAGIPILPEKDYKKAYEKLEERRRKLLGVIEADARPWPKQ</sequence>
<dbReference type="GO" id="GO:0034220">
    <property type="term" value="P:monoatomic ion transmembrane transport"/>
    <property type="evidence" value="ECO:0007669"/>
    <property type="project" value="UniProtKB-KW"/>
</dbReference>